<accession>A0A183EVG8</accession>
<keyword evidence="3" id="KW-1185">Reference proteome</keyword>
<dbReference type="AlphaFoldDB" id="A0A183EVG8"/>
<feature type="coiled-coil region" evidence="1">
    <location>
        <begin position="4"/>
        <end position="90"/>
    </location>
</feature>
<name>A0A183EVG8_9BILA</name>
<organism evidence="4">
    <name type="scientific">Gongylonema pulchrum</name>
    <dbReference type="NCBI Taxonomy" id="637853"/>
    <lineage>
        <taxon>Eukaryota</taxon>
        <taxon>Metazoa</taxon>
        <taxon>Ecdysozoa</taxon>
        <taxon>Nematoda</taxon>
        <taxon>Chromadorea</taxon>
        <taxon>Rhabditida</taxon>
        <taxon>Spirurina</taxon>
        <taxon>Spiruromorpha</taxon>
        <taxon>Spiruroidea</taxon>
        <taxon>Gongylonematidae</taxon>
        <taxon>Gongylonema</taxon>
    </lineage>
</organism>
<keyword evidence="1" id="KW-0175">Coiled coil</keyword>
<evidence type="ECO:0000256" key="1">
    <source>
        <dbReference type="SAM" id="Coils"/>
    </source>
</evidence>
<sequence>MAEIVKLERENVRLQEQSKQLSAELSRLKKNRVQMSRQLKDEEMKFRKLKMESDRKMAQMKNQRAKDNQLAWLRRKYEEASACVKRLQEKQQAKCGIRRNARGEEQLLAVLRDELDVAYAANEAKAYCNMLNEERKKFIAQQQKLERKLARLTAEPPCKVSTGSVREEKRLGN</sequence>
<protein>
    <submittedName>
        <fullName evidence="4">Lebercilin domain-containing protein</fullName>
    </submittedName>
</protein>
<gene>
    <name evidence="2" type="ORF">GPUH_LOCUS24959</name>
</gene>
<dbReference type="Proteomes" id="UP000271098">
    <property type="component" value="Unassembled WGS sequence"/>
</dbReference>
<evidence type="ECO:0000313" key="4">
    <source>
        <dbReference type="WBParaSite" id="GPUH_0002498901-mRNA-1"/>
    </source>
</evidence>
<feature type="coiled-coil region" evidence="1">
    <location>
        <begin position="128"/>
        <end position="155"/>
    </location>
</feature>
<proteinExistence type="predicted"/>
<dbReference type="EMBL" id="UYRT01103171">
    <property type="protein sequence ID" value="VDN43560.1"/>
    <property type="molecule type" value="Genomic_DNA"/>
</dbReference>
<dbReference type="WBParaSite" id="GPUH_0002498901-mRNA-1">
    <property type="protein sequence ID" value="GPUH_0002498901-mRNA-1"/>
    <property type="gene ID" value="GPUH_0002498901"/>
</dbReference>
<reference evidence="4" key="1">
    <citation type="submission" date="2016-06" db="UniProtKB">
        <authorList>
            <consortium name="WormBaseParasite"/>
        </authorList>
    </citation>
    <scope>IDENTIFICATION</scope>
</reference>
<evidence type="ECO:0000313" key="3">
    <source>
        <dbReference type="Proteomes" id="UP000271098"/>
    </source>
</evidence>
<reference evidence="2 3" key="2">
    <citation type="submission" date="2018-11" db="EMBL/GenBank/DDBJ databases">
        <authorList>
            <consortium name="Pathogen Informatics"/>
        </authorList>
    </citation>
    <scope>NUCLEOTIDE SEQUENCE [LARGE SCALE GENOMIC DNA]</scope>
</reference>
<evidence type="ECO:0000313" key="2">
    <source>
        <dbReference type="EMBL" id="VDN43560.1"/>
    </source>
</evidence>